<dbReference type="Gene3D" id="3.40.30.10">
    <property type="entry name" value="Glutaredoxin"/>
    <property type="match status" value="1"/>
</dbReference>
<dbReference type="SUPFAM" id="SSF52833">
    <property type="entry name" value="Thioredoxin-like"/>
    <property type="match status" value="1"/>
</dbReference>
<sequence length="230" mass="26116">MSVVQVTYFSDVLCIWAYASQARVDAVKEQFGDAVHLDYRFCSVFGDTARKIPSTWNAKGNYSGFNAHLREVAQKFPHIAVHRDIWLGTRPRTSASPHLFMKAVQHWQQEQMQQPRSGSAASIFDQVLWAFRSGFFRDCRDISRWDVQCELAEALGVDIDAIEEIIHDGIAFAELVADYQDAEKMHIEGSPSFVLNKGRQKLYGDVGFRIIEANIQELLRAPDGDQASWC</sequence>
<dbReference type="RefSeq" id="WP_269908958.1">
    <property type="nucleotide sequence ID" value="NZ_JAPFQA010000038.1"/>
</dbReference>
<dbReference type="Proteomes" id="UP001152178">
    <property type="component" value="Unassembled WGS sequence"/>
</dbReference>
<dbReference type="EMBL" id="JAPFQA010000038">
    <property type="protein sequence ID" value="MCZ8548712.1"/>
    <property type="molecule type" value="Genomic_DNA"/>
</dbReference>
<name>A0ABT4R4F6_9HYPH</name>
<organism evidence="2 3">
    <name type="scientific">Mesorhizobium qingshengii</name>
    <dbReference type="NCBI Taxonomy" id="1165689"/>
    <lineage>
        <taxon>Bacteria</taxon>
        <taxon>Pseudomonadati</taxon>
        <taxon>Pseudomonadota</taxon>
        <taxon>Alphaproteobacteria</taxon>
        <taxon>Hyphomicrobiales</taxon>
        <taxon>Phyllobacteriaceae</taxon>
        <taxon>Mesorhizobium</taxon>
    </lineage>
</organism>
<feature type="domain" description="DSBA-like thioredoxin" evidence="1">
    <location>
        <begin position="5"/>
        <end position="204"/>
    </location>
</feature>
<evidence type="ECO:0000313" key="3">
    <source>
        <dbReference type="Proteomes" id="UP001152178"/>
    </source>
</evidence>
<accession>A0ABT4R4F6</accession>
<reference evidence="2" key="1">
    <citation type="submission" date="2022-11" db="EMBL/GenBank/DDBJ databases">
        <authorList>
            <person name="Coimbra C."/>
        </authorList>
    </citation>
    <scope>NUCLEOTIDE SEQUENCE</scope>
    <source>
        <strain evidence="2">Jales19</strain>
    </source>
</reference>
<evidence type="ECO:0000313" key="2">
    <source>
        <dbReference type="EMBL" id="MCZ8548712.1"/>
    </source>
</evidence>
<evidence type="ECO:0000259" key="1">
    <source>
        <dbReference type="Pfam" id="PF01323"/>
    </source>
</evidence>
<dbReference type="Pfam" id="PF01323">
    <property type="entry name" value="DSBA"/>
    <property type="match status" value="1"/>
</dbReference>
<dbReference type="InterPro" id="IPR001853">
    <property type="entry name" value="DSBA-like_thioredoxin_dom"/>
</dbReference>
<dbReference type="InterPro" id="IPR036249">
    <property type="entry name" value="Thioredoxin-like_sf"/>
</dbReference>
<gene>
    <name evidence="2" type="ORF">OOJ09_31545</name>
</gene>
<proteinExistence type="predicted"/>
<comment type="caution">
    <text evidence="2">The sequence shown here is derived from an EMBL/GenBank/DDBJ whole genome shotgun (WGS) entry which is preliminary data.</text>
</comment>
<keyword evidence="3" id="KW-1185">Reference proteome</keyword>
<protein>
    <submittedName>
        <fullName evidence="2">DsbA family protein</fullName>
    </submittedName>
</protein>